<evidence type="ECO:0000313" key="2">
    <source>
        <dbReference type="EnsemblMetazoa" id="GBRI041430-PA"/>
    </source>
</evidence>
<dbReference type="Proteomes" id="UP000091820">
    <property type="component" value="Unassembled WGS sequence"/>
</dbReference>
<dbReference type="AlphaFoldDB" id="A0A1A9X244"/>
<evidence type="ECO:0000313" key="3">
    <source>
        <dbReference type="Proteomes" id="UP000091820"/>
    </source>
</evidence>
<reference evidence="3" key="1">
    <citation type="submission" date="2014-03" db="EMBL/GenBank/DDBJ databases">
        <authorList>
            <person name="Aksoy S."/>
            <person name="Warren W."/>
            <person name="Wilson R.K."/>
        </authorList>
    </citation>
    <scope>NUCLEOTIDE SEQUENCE [LARGE SCALE GENOMIC DNA]</scope>
    <source>
        <strain evidence="3">IAEA</strain>
    </source>
</reference>
<organism evidence="2 3">
    <name type="scientific">Glossina brevipalpis</name>
    <dbReference type="NCBI Taxonomy" id="37001"/>
    <lineage>
        <taxon>Eukaryota</taxon>
        <taxon>Metazoa</taxon>
        <taxon>Ecdysozoa</taxon>
        <taxon>Arthropoda</taxon>
        <taxon>Hexapoda</taxon>
        <taxon>Insecta</taxon>
        <taxon>Pterygota</taxon>
        <taxon>Neoptera</taxon>
        <taxon>Endopterygota</taxon>
        <taxon>Diptera</taxon>
        <taxon>Brachycera</taxon>
        <taxon>Muscomorpha</taxon>
        <taxon>Hippoboscoidea</taxon>
        <taxon>Glossinidae</taxon>
        <taxon>Glossina</taxon>
    </lineage>
</organism>
<keyword evidence="1" id="KW-0812">Transmembrane</keyword>
<sequence length="138" mass="15932">MKIKYFVLSTPKEYGCDKEMTIITGESPFLKLPCRTNLENYHRNLYKWTVMGVSTLPLIFSSVLTILVYELTIAIKTNYKVKVCISDTYCSVTIVVQLIPNHKLRSYNFFCSVCNIRIYSLESSHDISLVLLRSTVQM</sequence>
<accession>A0A1A9X244</accession>
<protein>
    <submittedName>
        <fullName evidence="2">Uncharacterized protein</fullName>
    </submittedName>
</protein>
<dbReference type="EnsemblMetazoa" id="GBRI041430-RA">
    <property type="protein sequence ID" value="GBRI041430-PA"/>
    <property type="gene ID" value="GBRI041430"/>
</dbReference>
<keyword evidence="1" id="KW-0472">Membrane</keyword>
<keyword evidence="3" id="KW-1185">Reference proteome</keyword>
<reference evidence="2" key="2">
    <citation type="submission" date="2020-05" db="UniProtKB">
        <authorList>
            <consortium name="EnsemblMetazoa"/>
        </authorList>
    </citation>
    <scope>IDENTIFICATION</scope>
    <source>
        <strain evidence="2">IAEA</strain>
    </source>
</reference>
<name>A0A1A9X244_9MUSC</name>
<feature type="transmembrane region" description="Helical" evidence="1">
    <location>
        <begin position="48"/>
        <end position="69"/>
    </location>
</feature>
<proteinExistence type="predicted"/>
<evidence type="ECO:0000256" key="1">
    <source>
        <dbReference type="SAM" id="Phobius"/>
    </source>
</evidence>
<keyword evidence="1" id="KW-1133">Transmembrane helix</keyword>
<dbReference type="VEuPathDB" id="VectorBase:GBRI041430"/>